<comment type="similarity">
    <text evidence="1">Belongs to the CCDC43 family.</text>
</comment>
<dbReference type="InterPro" id="IPR058771">
    <property type="entry name" value="PWI_CCDC43"/>
</dbReference>
<evidence type="ECO:0000313" key="6">
    <source>
        <dbReference type="EMBL" id="JAB57745.1"/>
    </source>
</evidence>
<feature type="compositionally biased region" description="Basic and acidic residues" evidence="4">
    <location>
        <begin position="149"/>
        <end position="182"/>
    </location>
</feature>
<feature type="compositionally biased region" description="Basic residues" evidence="4">
    <location>
        <begin position="183"/>
        <end position="194"/>
    </location>
</feature>
<dbReference type="EMBL" id="GANO01002126">
    <property type="protein sequence ID" value="JAB57745.1"/>
    <property type="molecule type" value="mRNA"/>
</dbReference>
<feature type="region of interest" description="Disordered" evidence="4">
    <location>
        <begin position="149"/>
        <end position="194"/>
    </location>
</feature>
<evidence type="ECO:0000256" key="2">
    <source>
        <dbReference type="ARBA" id="ARBA00016648"/>
    </source>
</evidence>
<protein>
    <recommendedName>
        <fullName evidence="2">Coiled-coil domain-containing protein 43</fullName>
    </recommendedName>
</protein>
<sequence>KFDEWLYNKLKKYNTDESIFVSYITGILNSDENYNEKIEAIEGILCEIVGKDCQNLVDDILNEWNKNSKQTTNNGVEFTADETLSKLIEVQNVTKSTREYTEEEIQLKEKIISKYSKVYEEENDESEDIGECSSGLVKNTNVQNVLQLAKEKRDQAKLNSKLKKEKDKEDREKQKQQQQEKKEKRKTVKGERRR</sequence>
<keyword evidence="3" id="KW-0175">Coiled coil</keyword>
<evidence type="ECO:0000256" key="4">
    <source>
        <dbReference type="SAM" id="MobiDB-lite"/>
    </source>
</evidence>
<name>U5EJS1_9DIPT</name>
<feature type="domain" description="CCDC43 PWI-like" evidence="5">
    <location>
        <begin position="1"/>
        <end position="69"/>
    </location>
</feature>
<evidence type="ECO:0000259" key="5">
    <source>
        <dbReference type="Pfam" id="PF26091"/>
    </source>
</evidence>
<dbReference type="AlphaFoldDB" id="U5EJS1"/>
<feature type="non-terminal residue" evidence="6">
    <location>
        <position position="1"/>
    </location>
</feature>
<organism evidence="6">
    <name type="scientific">Corethrella appendiculata</name>
    <dbReference type="NCBI Taxonomy" id="1370023"/>
    <lineage>
        <taxon>Eukaryota</taxon>
        <taxon>Metazoa</taxon>
        <taxon>Ecdysozoa</taxon>
        <taxon>Arthropoda</taxon>
        <taxon>Hexapoda</taxon>
        <taxon>Insecta</taxon>
        <taxon>Pterygota</taxon>
        <taxon>Neoptera</taxon>
        <taxon>Endopterygota</taxon>
        <taxon>Diptera</taxon>
        <taxon>Nematocera</taxon>
        <taxon>Culicoidea</taxon>
        <taxon>Chaoboridae</taxon>
        <taxon>Corethrella</taxon>
    </lineage>
</organism>
<accession>U5EJS1</accession>
<reference evidence="6" key="1">
    <citation type="journal article" date="2014" name="Insect Biochem. Mol. Biol.">
        <title>An insight into the sialome of the frog biting fly, Corethrella appendiculata.</title>
        <authorList>
            <person name="Ribeiro J.M.C."/>
            <person name="Chagas A.C."/>
            <person name="Pham V.M."/>
            <person name="Lounibos L.P."/>
            <person name="Calvo E."/>
        </authorList>
    </citation>
    <scope>NUCLEOTIDE SEQUENCE</scope>
    <source>
        <tissue evidence="6">Salivary glands</tissue>
    </source>
</reference>
<dbReference type="Pfam" id="PF26091">
    <property type="entry name" value="PWI_CCDC43"/>
    <property type="match status" value="1"/>
</dbReference>
<dbReference type="PANTHER" id="PTHR31684">
    <property type="entry name" value="COILED-COIL DOMAIN-CONTAINING PROTEIN 43"/>
    <property type="match status" value="1"/>
</dbReference>
<proteinExistence type="evidence at transcript level"/>
<dbReference type="InterPro" id="IPR037666">
    <property type="entry name" value="CCDC43"/>
</dbReference>
<evidence type="ECO:0000256" key="3">
    <source>
        <dbReference type="ARBA" id="ARBA00023054"/>
    </source>
</evidence>
<dbReference type="PANTHER" id="PTHR31684:SF2">
    <property type="entry name" value="COILED-COIL DOMAIN-CONTAINING PROTEIN 43"/>
    <property type="match status" value="1"/>
</dbReference>
<evidence type="ECO:0000256" key="1">
    <source>
        <dbReference type="ARBA" id="ARBA00005305"/>
    </source>
</evidence>